<sequence length="210" mass="23604">MKISAIVPLLLLACSVLTSAENTEVQQPYLQDISALLKEMSTSLAQQKVEMRFLQRMNQEYAAKLKQQKTEATRQKAEIDKLNKQLQGTSFIGPFTKHTTLVFEHVLTDIGMAYNKHTGIFTAPVRGAYHFEWYICAHGNVGTGAVLVKNSEYTFLAYENQSKYYSTSSNGVTLLLEVGDDVVLRLWPGAKVFDDVSHRTTFSGHLLFTM</sequence>
<gene>
    <name evidence="1" type="primary">C1QL4.2</name>
    <name evidence="1" type="ORF">GBF38_019564</name>
</gene>
<name>A0ACB7F1N1_NIBAL</name>
<organism evidence="1 2">
    <name type="scientific">Nibea albiflora</name>
    <name type="common">Yellow drum</name>
    <name type="synonym">Corvina albiflora</name>
    <dbReference type="NCBI Taxonomy" id="240163"/>
    <lineage>
        <taxon>Eukaryota</taxon>
        <taxon>Metazoa</taxon>
        <taxon>Chordata</taxon>
        <taxon>Craniata</taxon>
        <taxon>Vertebrata</taxon>
        <taxon>Euteleostomi</taxon>
        <taxon>Actinopterygii</taxon>
        <taxon>Neopterygii</taxon>
        <taxon>Teleostei</taxon>
        <taxon>Neoteleostei</taxon>
        <taxon>Acanthomorphata</taxon>
        <taxon>Eupercaria</taxon>
        <taxon>Sciaenidae</taxon>
        <taxon>Nibea</taxon>
    </lineage>
</organism>
<evidence type="ECO:0000313" key="2">
    <source>
        <dbReference type="Proteomes" id="UP000805704"/>
    </source>
</evidence>
<protein>
    <submittedName>
        <fullName evidence="1">Complement C1q-like protein 4</fullName>
    </submittedName>
</protein>
<dbReference type="EMBL" id="CM024807">
    <property type="protein sequence ID" value="KAG8008414.1"/>
    <property type="molecule type" value="Genomic_DNA"/>
</dbReference>
<reference evidence="1" key="1">
    <citation type="submission" date="2020-04" db="EMBL/GenBank/DDBJ databases">
        <title>A chromosome-scale assembly and high-density genetic map of the yellow drum (Nibea albiflora) genome.</title>
        <authorList>
            <person name="Xu D."/>
            <person name="Zhang W."/>
            <person name="Chen R."/>
            <person name="Tan P."/>
            <person name="Wang L."/>
            <person name="Song H."/>
            <person name="Tian L."/>
            <person name="Zhu Q."/>
            <person name="Wang B."/>
        </authorList>
    </citation>
    <scope>NUCLEOTIDE SEQUENCE</scope>
    <source>
        <strain evidence="1">ZJHYS-2018</strain>
    </source>
</reference>
<evidence type="ECO:0000313" key="1">
    <source>
        <dbReference type="EMBL" id="KAG8008414.1"/>
    </source>
</evidence>
<dbReference type="Proteomes" id="UP000805704">
    <property type="component" value="Chromosome 19"/>
</dbReference>
<keyword evidence="2" id="KW-1185">Reference proteome</keyword>
<proteinExistence type="predicted"/>
<accession>A0ACB7F1N1</accession>
<comment type="caution">
    <text evidence="1">The sequence shown here is derived from an EMBL/GenBank/DDBJ whole genome shotgun (WGS) entry which is preliminary data.</text>
</comment>